<evidence type="ECO:0000313" key="2">
    <source>
        <dbReference type="EMBL" id="OAP16807.1"/>
    </source>
</evidence>
<feature type="region of interest" description="Disordered" evidence="1">
    <location>
        <begin position="13"/>
        <end position="83"/>
    </location>
</feature>
<accession>A0A178WEG3</accession>
<name>A0A178WEG3_ARATH</name>
<evidence type="ECO:0000313" key="3">
    <source>
        <dbReference type="Proteomes" id="UP000078284"/>
    </source>
</evidence>
<organism evidence="2 3">
    <name type="scientific">Arabidopsis thaliana</name>
    <name type="common">Mouse-ear cress</name>
    <dbReference type="NCBI Taxonomy" id="3702"/>
    <lineage>
        <taxon>Eukaryota</taxon>
        <taxon>Viridiplantae</taxon>
        <taxon>Streptophyta</taxon>
        <taxon>Embryophyta</taxon>
        <taxon>Tracheophyta</taxon>
        <taxon>Spermatophyta</taxon>
        <taxon>Magnoliopsida</taxon>
        <taxon>eudicotyledons</taxon>
        <taxon>Gunneridae</taxon>
        <taxon>Pentapetalae</taxon>
        <taxon>rosids</taxon>
        <taxon>malvids</taxon>
        <taxon>Brassicales</taxon>
        <taxon>Brassicaceae</taxon>
        <taxon>Camelineae</taxon>
        <taxon>Arabidopsis</taxon>
    </lineage>
</organism>
<dbReference type="AlphaFoldDB" id="A0A178WEG3"/>
<dbReference type="EMBL" id="LUHQ01000001">
    <property type="protein sequence ID" value="OAP16807.1"/>
    <property type="molecule type" value="Genomic_DNA"/>
</dbReference>
<proteinExistence type="predicted"/>
<protein>
    <submittedName>
        <fullName evidence="2">Uncharacterized protein</fullName>
    </submittedName>
</protein>
<feature type="compositionally biased region" description="Polar residues" evidence="1">
    <location>
        <begin position="74"/>
        <end position="83"/>
    </location>
</feature>
<feature type="compositionally biased region" description="Basic and acidic residues" evidence="1">
    <location>
        <begin position="53"/>
        <end position="71"/>
    </location>
</feature>
<sequence>MIRGLHIATRQMQVPPLVSPETAKNFDEPPPISSEAVNVPFPSVDLNSKAKRREFSESRGKTASKFAEHHHLQGGSTTDYIEN</sequence>
<evidence type="ECO:0000256" key="1">
    <source>
        <dbReference type="SAM" id="MobiDB-lite"/>
    </source>
</evidence>
<dbReference type="Proteomes" id="UP000078284">
    <property type="component" value="Chromosome 1"/>
</dbReference>
<reference evidence="3" key="1">
    <citation type="journal article" date="2016" name="Proc. Natl. Acad. Sci. U.S.A.">
        <title>Chromosome-level assembly of Arabidopsis thaliana Ler reveals the extent of translocation and inversion polymorphisms.</title>
        <authorList>
            <person name="Zapata L."/>
            <person name="Ding J."/>
            <person name="Willing E.M."/>
            <person name="Hartwig B."/>
            <person name="Bezdan D."/>
            <person name="Jiao W.B."/>
            <person name="Patel V."/>
            <person name="Velikkakam James G."/>
            <person name="Koornneef M."/>
            <person name="Ossowski S."/>
            <person name="Schneeberger K."/>
        </authorList>
    </citation>
    <scope>NUCLEOTIDE SEQUENCE [LARGE SCALE GENOMIC DNA]</scope>
    <source>
        <strain evidence="3">cv. Landsberg erecta</strain>
    </source>
</reference>
<gene>
    <name evidence="2" type="ordered locus">AXX17_At1g58390</name>
</gene>
<comment type="caution">
    <text evidence="2">The sequence shown here is derived from an EMBL/GenBank/DDBJ whole genome shotgun (WGS) entry which is preliminary data.</text>
</comment>